<dbReference type="Pfam" id="PF04879">
    <property type="entry name" value="Molybdop_Fe4S4"/>
    <property type="match status" value="1"/>
</dbReference>
<dbReference type="Pfam" id="PF01568">
    <property type="entry name" value="Molydop_binding"/>
    <property type="match status" value="1"/>
</dbReference>
<evidence type="ECO:0000256" key="5">
    <source>
        <dbReference type="ARBA" id="ARBA00023002"/>
    </source>
</evidence>
<dbReference type="InterPro" id="IPR006963">
    <property type="entry name" value="Mopterin_OxRdtase_4Fe-4S_dom"/>
</dbReference>
<dbReference type="Gene3D" id="2.20.25.90">
    <property type="entry name" value="ADC-like domains"/>
    <property type="match status" value="1"/>
</dbReference>
<dbReference type="SUPFAM" id="SSF50692">
    <property type="entry name" value="ADC-like"/>
    <property type="match status" value="1"/>
</dbReference>
<keyword evidence="5" id="KW-0560">Oxidoreductase</keyword>
<organism evidence="9 10">
    <name type="scientific">Desulfofustis limnaeus</name>
    <dbReference type="NCBI Taxonomy" id="2740163"/>
    <lineage>
        <taxon>Bacteria</taxon>
        <taxon>Pseudomonadati</taxon>
        <taxon>Thermodesulfobacteriota</taxon>
        <taxon>Desulfobulbia</taxon>
        <taxon>Desulfobulbales</taxon>
        <taxon>Desulfocapsaceae</taxon>
        <taxon>Desulfofustis</taxon>
    </lineage>
</organism>
<name>A0ABM7W4S8_9BACT</name>
<sequence>MPTVKKTICPLDCPDSCGLLATVEGGRVLSLAGDPEHPYTRGVICRKMRRYPERLNPEQRLLHPQLRIGSKGEGRFARISWDEAWERLVEALQQRVAAHGGETVMPFCYAGNMGLVNRFAGFPLLHRLGATRIEQTICSTAASSAWKLGCGPVGGTPPEAAAEATLIVAWGVNIRATAMHFWNYVAQARKNGAKLLVIDPYRNDTARHADRYIPVAPGGDSALALGVLRLLLERQRLDNEFIAAQTSGFEQLAGYLRSVPFERFTEQSGVDRQTMEQLASLLAEHQRSFFRIGVGLSRNSRGGMAVRAITALAAALGLYDGRPGRGALLFSGAFGGDTDRLSCPELLGSSPRTVNMIHLGRMLTNGGSPPVKALIVYNANPLTVAPDGATVRRGLAREDLFTVVHEQVMTPTARYADLLLPATTFLENRDIYRSYGHFFLGVVDPVVSPAGEAISNFELFQTLAKKMGFSDPPFFQSVDDRILAYLETVAELPVAVSPADIAGGGYIESVRARRGEAPFLRAGGRFRFVNADDPTLPPHACLIEGLEFDHPDLLSRFPLKLITPPMARMLNSTFGERYPGETGELLIHPSDARERSIFDGDPVQVRNFRGSVVRRATVSNDTQPGLVVAEGLYWPATPDDAGINDLVSQHCSDMGGGTLFHEARVEVESMRRVDAQGGGDE</sequence>
<dbReference type="InterPro" id="IPR050612">
    <property type="entry name" value="Prok_Mopterin_Oxidored"/>
</dbReference>
<dbReference type="RefSeq" id="WP_284153009.1">
    <property type="nucleotide sequence ID" value="NZ_AP025516.1"/>
</dbReference>
<dbReference type="InterPro" id="IPR006655">
    <property type="entry name" value="Mopterin_OxRdtase_prok_CS"/>
</dbReference>
<keyword evidence="4" id="KW-0479">Metal-binding</keyword>
<evidence type="ECO:0000256" key="1">
    <source>
        <dbReference type="ARBA" id="ARBA00001942"/>
    </source>
</evidence>
<evidence type="ECO:0000259" key="8">
    <source>
        <dbReference type="PROSITE" id="PS51669"/>
    </source>
</evidence>
<evidence type="ECO:0000256" key="3">
    <source>
        <dbReference type="ARBA" id="ARBA00022505"/>
    </source>
</evidence>
<evidence type="ECO:0000256" key="7">
    <source>
        <dbReference type="ARBA" id="ARBA00023014"/>
    </source>
</evidence>
<evidence type="ECO:0000256" key="2">
    <source>
        <dbReference type="ARBA" id="ARBA00010312"/>
    </source>
</evidence>
<evidence type="ECO:0000256" key="6">
    <source>
        <dbReference type="ARBA" id="ARBA00023004"/>
    </source>
</evidence>
<evidence type="ECO:0000313" key="9">
    <source>
        <dbReference type="EMBL" id="BDD85884.1"/>
    </source>
</evidence>
<dbReference type="EMBL" id="AP025516">
    <property type="protein sequence ID" value="BDD85884.1"/>
    <property type="molecule type" value="Genomic_DNA"/>
</dbReference>
<dbReference type="InterPro" id="IPR009010">
    <property type="entry name" value="Asp_de-COase-like_dom_sf"/>
</dbReference>
<dbReference type="PANTHER" id="PTHR43742">
    <property type="entry name" value="TRIMETHYLAMINE-N-OXIDE REDUCTASE"/>
    <property type="match status" value="1"/>
</dbReference>
<dbReference type="Gene3D" id="3.30.2070.10">
    <property type="entry name" value="Formate dehydrogenase/DMSO reductase"/>
    <property type="match status" value="1"/>
</dbReference>
<dbReference type="Gene3D" id="3.40.50.740">
    <property type="match status" value="1"/>
</dbReference>
<protein>
    <submittedName>
        <fullName evidence="9">Formate dehydrogenase</fullName>
    </submittedName>
</protein>
<dbReference type="PROSITE" id="PS51669">
    <property type="entry name" value="4FE4S_MOW_BIS_MGD"/>
    <property type="match status" value="1"/>
</dbReference>
<keyword evidence="3" id="KW-0500">Molybdenum</keyword>
<keyword evidence="6" id="KW-0408">Iron</keyword>
<evidence type="ECO:0000313" key="10">
    <source>
        <dbReference type="Proteomes" id="UP000830055"/>
    </source>
</evidence>
<dbReference type="SUPFAM" id="SSF53706">
    <property type="entry name" value="Formate dehydrogenase/DMSO reductase, domains 1-3"/>
    <property type="match status" value="1"/>
</dbReference>
<accession>A0ABM7W4S8</accession>
<dbReference type="InterPro" id="IPR006657">
    <property type="entry name" value="MoPterin_dinucl-bd_dom"/>
</dbReference>
<keyword evidence="7" id="KW-0411">Iron-sulfur</keyword>
<dbReference type="Gene3D" id="2.40.40.20">
    <property type="match status" value="1"/>
</dbReference>
<feature type="domain" description="4Fe-4S Mo/W bis-MGD-type" evidence="8">
    <location>
        <begin position="2"/>
        <end position="59"/>
    </location>
</feature>
<reference evidence="9 10" key="1">
    <citation type="submission" date="2022-01" db="EMBL/GenBank/DDBJ databases">
        <title>Desulfofustis limnae sp. nov., a novel mesophilic sulfate-reducing bacterium isolated from marsh soil.</title>
        <authorList>
            <person name="Watanabe M."/>
            <person name="Takahashi A."/>
            <person name="Kojima H."/>
            <person name="Fukui M."/>
        </authorList>
    </citation>
    <scope>NUCLEOTIDE SEQUENCE [LARGE SCALE GENOMIC DNA]</scope>
    <source>
        <strain evidence="9 10">PPLL</strain>
    </source>
</reference>
<dbReference type="InterPro" id="IPR006656">
    <property type="entry name" value="Mopterin_OxRdtase"/>
</dbReference>
<comment type="similarity">
    <text evidence="2">Belongs to the prokaryotic molybdopterin-containing oxidoreductase family.</text>
</comment>
<evidence type="ECO:0000256" key="4">
    <source>
        <dbReference type="ARBA" id="ARBA00022723"/>
    </source>
</evidence>
<proteinExistence type="inferred from homology"/>
<dbReference type="SMART" id="SM00926">
    <property type="entry name" value="Molybdop_Fe4S4"/>
    <property type="match status" value="1"/>
</dbReference>
<gene>
    <name evidence="9" type="ORF">DPPLL_02490</name>
</gene>
<dbReference type="PROSITE" id="PS00490">
    <property type="entry name" value="MOLYBDOPTERIN_PROK_2"/>
    <property type="match status" value="1"/>
</dbReference>
<dbReference type="Pfam" id="PF00384">
    <property type="entry name" value="Molybdopterin"/>
    <property type="match status" value="1"/>
</dbReference>
<dbReference type="PANTHER" id="PTHR43742:SF6">
    <property type="entry name" value="OXIDOREDUCTASE YYAE-RELATED"/>
    <property type="match status" value="1"/>
</dbReference>
<dbReference type="Gene3D" id="3.40.228.10">
    <property type="entry name" value="Dimethylsulfoxide Reductase, domain 2"/>
    <property type="match status" value="1"/>
</dbReference>
<dbReference type="CDD" id="cd02766">
    <property type="entry name" value="MopB_3"/>
    <property type="match status" value="1"/>
</dbReference>
<dbReference type="Proteomes" id="UP000830055">
    <property type="component" value="Chromosome"/>
</dbReference>
<comment type="cofactor">
    <cofactor evidence="1">
        <name>Mo-bis(molybdopterin guanine dinucleotide)</name>
        <dbReference type="ChEBI" id="CHEBI:60539"/>
    </cofactor>
</comment>
<keyword evidence="10" id="KW-1185">Reference proteome</keyword>